<dbReference type="Pfam" id="PF10115">
    <property type="entry name" value="HlyU"/>
    <property type="match status" value="1"/>
</dbReference>
<dbReference type="EMBL" id="CP010803">
    <property type="protein sequence ID" value="AJY46449.1"/>
    <property type="molecule type" value="Genomic_DNA"/>
</dbReference>
<dbReference type="Proteomes" id="UP000032611">
    <property type="component" value="Chromosome"/>
</dbReference>
<evidence type="ECO:0000313" key="1">
    <source>
        <dbReference type="EMBL" id="AJY46449.1"/>
    </source>
</evidence>
<protein>
    <submittedName>
        <fullName evidence="1">Transcriptional activator HlyU</fullName>
    </submittedName>
</protein>
<dbReference type="RefSeq" id="WP_045681952.1">
    <property type="nucleotide sequence ID" value="NZ_CP010803.1"/>
</dbReference>
<dbReference type="HOGENOM" id="CLU_171735_0_0_5"/>
<name>A0A0D5LQG8_MAREN</name>
<accession>A0A0D5LQG8</accession>
<proteinExistence type="predicted"/>
<evidence type="ECO:0000313" key="2">
    <source>
        <dbReference type="Proteomes" id="UP000032611"/>
    </source>
</evidence>
<sequence length="108" mass="11975">MASFFSKIGSLFSGGGNAAGQENEQAVQSIVHEECIIFAEPVKEGTQYRLQGRIEKEVDGETMTRTFIRADLFASQDEAIEWSLKKGKQIIDQNGRSLFSDGEKNRTA</sequence>
<dbReference type="InterPro" id="IPR018772">
    <property type="entry name" value="Transcription_activator_HlyU"/>
</dbReference>
<keyword evidence="2" id="KW-1185">Reference proteome</keyword>
<reference evidence="1 2" key="1">
    <citation type="journal article" date="2015" name="Genome Announc.">
        <title>Complete genome sequence of Martelella endophytica YC6887, which has antifungal activity associated with a halophyte.</title>
        <authorList>
            <person name="Khan A."/>
            <person name="Khan H."/>
            <person name="Chung E.J."/>
            <person name="Hossain M.T."/>
            <person name="Chung Y.R."/>
        </authorList>
    </citation>
    <scope>NUCLEOTIDE SEQUENCE [LARGE SCALE GENOMIC DNA]</scope>
    <source>
        <strain evidence="1">YC6887</strain>
    </source>
</reference>
<dbReference type="PATRIC" id="fig|1486262.3.peg.2771"/>
<gene>
    <name evidence="1" type="ORF">TM49_13410</name>
</gene>
<dbReference type="KEGG" id="mey:TM49_13410"/>
<dbReference type="STRING" id="1486262.TM49_13410"/>
<dbReference type="OrthoDB" id="9800971at2"/>
<organism evidence="1 2">
    <name type="scientific">Martelella endophytica</name>
    <dbReference type="NCBI Taxonomy" id="1486262"/>
    <lineage>
        <taxon>Bacteria</taxon>
        <taxon>Pseudomonadati</taxon>
        <taxon>Pseudomonadota</taxon>
        <taxon>Alphaproteobacteria</taxon>
        <taxon>Hyphomicrobiales</taxon>
        <taxon>Aurantimonadaceae</taxon>
        <taxon>Martelella</taxon>
    </lineage>
</organism>
<dbReference type="AlphaFoldDB" id="A0A0D5LQG8"/>